<organism evidence="1 2">
    <name type="scientific">Pseudoalteromonas fuliginea</name>
    <dbReference type="NCBI Taxonomy" id="1872678"/>
    <lineage>
        <taxon>Bacteria</taxon>
        <taxon>Pseudomonadati</taxon>
        <taxon>Pseudomonadota</taxon>
        <taxon>Gammaproteobacteria</taxon>
        <taxon>Alteromonadales</taxon>
        <taxon>Pseudoalteromonadaceae</taxon>
        <taxon>Pseudoalteromonas</taxon>
    </lineage>
</organism>
<dbReference type="RefSeq" id="WP_138555779.1">
    <property type="nucleotide sequence ID" value="NZ_SEUK01000030.1"/>
</dbReference>
<dbReference type="Proteomes" id="UP000324162">
    <property type="component" value="Unassembled WGS sequence"/>
</dbReference>
<sequence>MEQEFLVNARGFKVPMDKVSDNDKAQHTLVGDLLQEAKQLSAAHDDFKRRCFTRVNDFVAEMAKSYNVEIGGKKGNVTLSSYDNRKCVKLGVADDMSFGPEIIVAKELIDGVVNEQLDLLGDEAKLLKAIVQDTFATDSDGKYSKAKIMNLRSKHRFSHDSDEWADAMKALDDAIIFSSTKTYVRFYERNDLGAWVQIPLVSKSL</sequence>
<comment type="caution">
    <text evidence="1">The sequence shown here is derived from an EMBL/GenBank/DDBJ whole genome shotgun (WGS) entry which is preliminary data.</text>
</comment>
<dbReference type="EMBL" id="SEUK01000030">
    <property type="protein sequence ID" value="KAA1165767.1"/>
    <property type="molecule type" value="Genomic_DNA"/>
</dbReference>
<accession>A0AB73BM78</accession>
<evidence type="ECO:0000313" key="1">
    <source>
        <dbReference type="EMBL" id="KAA1165767.1"/>
    </source>
</evidence>
<gene>
    <name evidence="1" type="ORF">EU508_00500</name>
</gene>
<name>A0AB73BM78_9GAMM</name>
<evidence type="ECO:0000313" key="2">
    <source>
        <dbReference type="Proteomes" id="UP000324162"/>
    </source>
</evidence>
<dbReference type="Pfam" id="PF11363">
    <property type="entry name" value="DUF3164"/>
    <property type="match status" value="1"/>
</dbReference>
<dbReference type="InterPro" id="IPR021505">
    <property type="entry name" value="Phage_B3_Orf6"/>
</dbReference>
<reference evidence="1 2" key="1">
    <citation type="submission" date="2019-01" db="EMBL/GenBank/DDBJ databases">
        <title>Genome sequences of marine Pseudoalteromonas species.</title>
        <authorList>
            <person name="Boraston A.B."/>
            <person name="Hehemann J.-H."/>
            <person name="Vickers C.J."/>
            <person name="Salama-Alber O."/>
            <person name="Abe K."/>
            <person name="Hettle A.J."/>
        </authorList>
    </citation>
    <scope>NUCLEOTIDE SEQUENCE [LARGE SCALE GENOMIC DNA]</scope>
    <source>
        <strain evidence="1 2">PS42</strain>
    </source>
</reference>
<proteinExistence type="predicted"/>
<protein>
    <submittedName>
        <fullName evidence="1">DUF3164 family protein</fullName>
    </submittedName>
</protein>
<dbReference type="AlphaFoldDB" id="A0AB73BM78"/>